<dbReference type="PROSITE" id="PS51257">
    <property type="entry name" value="PROKAR_LIPOPROTEIN"/>
    <property type="match status" value="1"/>
</dbReference>
<evidence type="ECO:0000313" key="3">
    <source>
        <dbReference type="Proteomes" id="UP000604161"/>
    </source>
</evidence>
<gene>
    <name evidence="2" type="ORF">IF202_00160</name>
</gene>
<evidence type="ECO:0000256" key="1">
    <source>
        <dbReference type="SAM" id="SignalP"/>
    </source>
</evidence>
<protein>
    <submittedName>
        <fullName evidence="2">Uncharacterized protein</fullName>
    </submittedName>
</protein>
<comment type="caution">
    <text evidence="2">The sequence shown here is derived from an EMBL/GenBank/DDBJ whole genome shotgun (WGS) entry which is preliminary data.</text>
</comment>
<accession>A0ABR8NTS5</accession>
<proteinExistence type="predicted"/>
<reference evidence="2 3" key="1">
    <citation type="submission" date="2020-09" db="EMBL/GenBank/DDBJ databases">
        <title>Marinomonas sp. nov., isolated from the cysticercosis algae of Qingdao, China.</title>
        <authorList>
            <person name="Sun X."/>
        </authorList>
    </citation>
    <scope>NUCLEOTIDE SEQUENCE [LARGE SCALE GENOMIC DNA]</scope>
    <source>
        <strain evidence="2 3">SM2066</strain>
    </source>
</reference>
<organism evidence="2 3">
    <name type="scientific">Marinomonas colpomeniae</name>
    <dbReference type="NCBI Taxonomy" id="2774408"/>
    <lineage>
        <taxon>Bacteria</taxon>
        <taxon>Pseudomonadati</taxon>
        <taxon>Pseudomonadota</taxon>
        <taxon>Gammaproteobacteria</taxon>
        <taxon>Oceanospirillales</taxon>
        <taxon>Oceanospirillaceae</taxon>
        <taxon>Marinomonas</taxon>
    </lineage>
</organism>
<dbReference type="Proteomes" id="UP000604161">
    <property type="component" value="Unassembled WGS sequence"/>
</dbReference>
<feature type="chain" id="PRO_5046344431" evidence="1">
    <location>
        <begin position="22"/>
        <end position="65"/>
    </location>
</feature>
<keyword evidence="3" id="KW-1185">Reference proteome</keyword>
<name>A0ABR8NTS5_9GAMM</name>
<keyword evidence="1" id="KW-0732">Signal</keyword>
<dbReference type="RefSeq" id="WP_191592854.1">
    <property type="nucleotide sequence ID" value="NZ_JACYFC010000001.1"/>
</dbReference>
<sequence length="65" mass="7153">MFTRSKMIKLFTVFSVVFLLAACSEEGPMEKAGESIDNAATDTKNAIEDKCEAVKEDLNTEDTDC</sequence>
<dbReference type="EMBL" id="JACYFC010000001">
    <property type="protein sequence ID" value="MBD5769451.1"/>
    <property type="molecule type" value="Genomic_DNA"/>
</dbReference>
<evidence type="ECO:0000313" key="2">
    <source>
        <dbReference type="EMBL" id="MBD5769451.1"/>
    </source>
</evidence>
<feature type="signal peptide" evidence="1">
    <location>
        <begin position="1"/>
        <end position="21"/>
    </location>
</feature>